<dbReference type="InterPro" id="IPR006621">
    <property type="entry name" value="Nose-resist-to-fluoxetine_N"/>
</dbReference>
<dbReference type="EMBL" id="JACSDY010000003">
    <property type="protein sequence ID" value="KAF7431313.1"/>
    <property type="molecule type" value="Genomic_DNA"/>
</dbReference>
<protein>
    <recommendedName>
        <fullName evidence="2">Nose resistant-to-fluoxetine protein N-terminal domain-containing protein</fullName>
    </recommendedName>
</protein>
<evidence type="ECO:0000313" key="4">
    <source>
        <dbReference type="Proteomes" id="UP000600918"/>
    </source>
</evidence>
<feature type="transmembrane region" description="Helical" evidence="1">
    <location>
        <begin position="207"/>
        <end position="226"/>
    </location>
</feature>
<keyword evidence="1" id="KW-1133">Transmembrane helix</keyword>
<dbReference type="Pfam" id="PF20146">
    <property type="entry name" value="NRF"/>
    <property type="match status" value="1"/>
</dbReference>
<comment type="caution">
    <text evidence="3">The sequence shown here is derived from an EMBL/GenBank/DDBJ whole genome shotgun (WGS) entry which is preliminary data.</text>
</comment>
<dbReference type="AlphaFoldDB" id="A0A834UCQ4"/>
<evidence type="ECO:0000256" key="1">
    <source>
        <dbReference type="SAM" id="Phobius"/>
    </source>
</evidence>
<keyword evidence="1" id="KW-0812">Transmembrane</keyword>
<keyword evidence="4" id="KW-1185">Reference proteome</keyword>
<evidence type="ECO:0000259" key="2">
    <source>
        <dbReference type="Pfam" id="PF20146"/>
    </source>
</evidence>
<accession>A0A834UCQ4</accession>
<proteinExistence type="predicted"/>
<name>A0A834UCQ4_VESPE</name>
<organism evidence="3 4">
    <name type="scientific">Vespula pensylvanica</name>
    <name type="common">Western yellow jacket</name>
    <name type="synonym">Wasp</name>
    <dbReference type="NCBI Taxonomy" id="30213"/>
    <lineage>
        <taxon>Eukaryota</taxon>
        <taxon>Metazoa</taxon>
        <taxon>Ecdysozoa</taxon>
        <taxon>Arthropoda</taxon>
        <taxon>Hexapoda</taxon>
        <taxon>Insecta</taxon>
        <taxon>Pterygota</taxon>
        <taxon>Neoptera</taxon>
        <taxon>Endopterygota</taxon>
        <taxon>Hymenoptera</taxon>
        <taxon>Apocrita</taxon>
        <taxon>Aculeata</taxon>
        <taxon>Vespoidea</taxon>
        <taxon>Vespidae</taxon>
        <taxon>Vespinae</taxon>
        <taxon>Vespula</taxon>
    </lineage>
</organism>
<sequence>MKNLEIYFTLAYLKGYKESDKMNEGVLADTVSQLDNFDVECLDIGLKEETPPPNIRDRYCLGEVTVKVPEAYLKRYYSVWQKFRFVEDSSKESISELYWGICVPAACTPQDVKDVVGRVLAVAFSESRLKLTPRIPEGFRSNKTIFSVKIVNVFCIYDKTELFFIWLVHMVNKNTNVNSLARVFIWNNILFIVDIEFEKDFWTVVQYLKFIFGIMFILMPLIVASYI</sequence>
<feature type="domain" description="Nose resistant-to-fluoxetine protein N-terminal" evidence="2">
    <location>
        <begin position="19"/>
        <end position="115"/>
    </location>
</feature>
<evidence type="ECO:0000313" key="3">
    <source>
        <dbReference type="EMBL" id="KAF7431313.1"/>
    </source>
</evidence>
<dbReference type="Proteomes" id="UP000600918">
    <property type="component" value="Unassembled WGS sequence"/>
</dbReference>
<keyword evidence="1" id="KW-0472">Membrane</keyword>
<reference evidence="3" key="1">
    <citation type="journal article" date="2020" name="G3 (Bethesda)">
        <title>High-Quality Assemblies for Three Invasive Social Wasps from the &lt;i&gt;Vespula&lt;/i&gt; Genus.</title>
        <authorList>
            <person name="Harrop T.W.R."/>
            <person name="Guhlin J."/>
            <person name="McLaughlin G.M."/>
            <person name="Permina E."/>
            <person name="Stockwell P."/>
            <person name="Gilligan J."/>
            <person name="Le Lec M.F."/>
            <person name="Gruber M.A.M."/>
            <person name="Quinn O."/>
            <person name="Lovegrove M."/>
            <person name="Duncan E.J."/>
            <person name="Remnant E.J."/>
            <person name="Van Eeckhoven J."/>
            <person name="Graham B."/>
            <person name="Knapp R.A."/>
            <person name="Langford K.W."/>
            <person name="Kronenberg Z."/>
            <person name="Press M.O."/>
            <person name="Eacker S.M."/>
            <person name="Wilson-Rankin E.E."/>
            <person name="Purcell J."/>
            <person name="Lester P.J."/>
            <person name="Dearden P.K."/>
        </authorList>
    </citation>
    <scope>NUCLEOTIDE SEQUENCE</scope>
    <source>
        <strain evidence="3">Volc-1</strain>
    </source>
</reference>
<gene>
    <name evidence="3" type="ORF">H0235_004237</name>
</gene>